<evidence type="ECO:0000313" key="1">
    <source>
        <dbReference type="EMBL" id="MEQ2269142.1"/>
    </source>
</evidence>
<dbReference type="Proteomes" id="UP001444071">
    <property type="component" value="Unassembled WGS sequence"/>
</dbReference>
<sequence>MIHLNSYTTFTHGSSCSLRRRFGNQFPCYADDTQLYVSDKPSTTLPPPSMKITWTGSMLSTKWFISGLKLVFQNTGLTLYSDMKLVDGTGQFLKKCNLNESH</sequence>
<accession>A0ABV0WJJ2</accession>
<evidence type="ECO:0000313" key="2">
    <source>
        <dbReference type="Proteomes" id="UP001444071"/>
    </source>
</evidence>
<organism evidence="1 2">
    <name type="scientific">Xenotaenia resolanae</name>
    <dbReference type="NCBI Taxonomy" id="208358"/>
    <lineage>
        <taxon>Eukaryota</taxon>
        <taxon>Metazoa</taxon>
        <taxon>Chordata</taxon>
        <taxon>Craniata</taxon>
        <taxon>Vertebrata</taxon>
        <taxon>Euteleostomi</taxon>
        <taxon>Actinopterygii</taxon>
        <taxon>Neopterygii</taxon>
        <taxon>Teleostei</taxon>
        <taxon>Neoteleostei</taxon>
        <taxon>Acanthomorphata</taxon>
        <taxon>Ovalentaria</taxon>
        <taxon>Atherinomorphae</taxon>
        <taxon>Cyprinodontiformes</taxon>
        <taxon>Goodeidae</taxon>
        <taxon>Xenotaenia</taxon>
    </lineage>
</organism>
<protein>
    <submittedName>
        <fullName evidence="1">Uncharacterized protein</fullName>
    </submittedName>
</protein>
<name>A0ABV0WJJ2_9TELE</name>
<keyword evidence="2" id="KW-1185">Reference proteome</keyword>
<reference evidence="1 2" key="1">
    <citation type="submission" date="2021-06" db="EMBL/GenBank/DDBJ databases">
        <authorList>
            <person name="Palmer J.M."/>
        </authorList>
    </citation>
    <scope>NUCLEOTIDE SEQUENCE [LARGE SCALE GENOMIC DNA]</scope>
    <source>
        <strain evidence="1 2">XR_2019</strain>
        <tissue evidence="1">Muscle</tissue>
    </source>
</reference>
<gene>
    <name evidence="1" type="ORF">XENORESO_000326</name>
</gene>
<dbReference type="EMBL" id="JAHRIM010051101">
    <property type="protein sequence ID" value="MEQ2269142.1"/>
    <property type="molecule type" value="Genomic_DNA"/>
</dbReference>
<comment type="caution">
    <text evidence="1">The sequence shown here is derived from an EMBL/GenBank/DDBJ whole genome shotgun (WGS) entry which is preliminary data.</text>
</comment>
<proteinExistence type="predicted"/>